<sequence>MKLGISTYAFLWQWSDRSPSKISLREMIRQTKDYGGKVFQICDYPLIEQMDDDSLIALAAFADELNIELELGTKGVHPSILKRYLRIAKLLNVSMIRSMVHNHEYKPEQSQAIKWIQEVMPEFEQEGVTLALETYEQVSTDALINIVTQVNSSFLGICLDPGNTIASLEMPKDVIDKVSPYVVNLHVKDFQFIRNDGWVGFYLGGYPLGEGQLDLDYMLDSIEHKNVNVIIEMWLNFRDTYDETVRTEKEWLSKSVDVLNKKLKSL</sequence>
<organism evidence="2 3">
    <name type="scientific">Gracilibacillus halophilus YIM-C55.5</name>
    <dbReference type="NCBI Taxonomy" id="1308866"/>
    <lineage>
        <taxon>Bacteria</taxon>
        <taxon>Bacillati</taxon>
        <taxon>Bacillota</taxon>
        <taxon>Bacilli</taxon>
        <taxon>Bacillales</taxon>
        <taxon>Bacillaceae</taxon>
        <taxon>Gracilibacillus</taxon>
    </lineage>
</organism>
<reference evidence="2 3" key="1">
    <citation type="submission" date="2013-03" db="EMBL/GenBank/DDBJ databases">
        <title>Draft genome sequence of Gracibacillus halophilus YIM-C55.5, a moderately halophilic and thermophilic organism from the Xiaochaidamu salt lake.</title>
        <authorList>
            <person name="Sugumar T."/>
            <person name="Polireddy D.R."/>
            <person name="Antony A."/>
            <person name="Madhava Y.R."/>
            <person name="Sivakumar N."/>
        </authorList>
    </citation>
    <scope>NUCLEOTIDE SEQUENCE [LARGE SCALE GENOMIC DNA]</scope>
    <source>
        <strain evidence="2 3">YIM-C55.5</strain>
    </source>
</reference>
<dbReference type="Pfam" id="PF01261">
    <property type="entry name" value="AP_endonuc_2"/>
    <property type="match status" value="1"/>
</dbReference>
<proteinExistence type="predicted"/>
<dbReference type="PANTHER" id="PTHR12110">
    <property type="entry name" value="HYDROXYPYRUVATE ISOMERASE"/>
    <property type="match status" value="1"/>
</dbReference>
<keyword evidence="3" id="KW-1185">Reference proteome</keyword>
<comment type="caution">
    <text evidence="2">The sequence shown here is derived from an EMBL/GenBank/DDBJ whole genome shotgun (WGS) entry which is preliminary data.</text>
</comment>
<gene>
    <name evidence="2" type="ORF">J416_13641</name>
</gene>
<dbReference type="AlphaFoldDB" id="N4WI91"/>
<dbReference type="EMBL" id="APML01000070">
    <property type="protein sequence ID" value="ENH95892.1"/>
    <property type="molecule type" value="Genomic_DNA"/>
</dbReference>
<dbReference type="InterPro" id="IPR050312">
    <property type="entry name" value="IolE/XylAMocC-like"/>
</dbReference>
<dbReference type="OrthoDB" id="256906at2"/>
<dbReference type="eggNOG" id="COG1082">
    <property type="taxonomic scope" value="Bacteria"/>
</dbReference>
<dbReference type="PANTHER" id="PTHR12110:SF52">
    <property type="entry name" value="XYLOSE ISOMERASE"/>
    <property type="match status" value="1"/>
</dbReference>
<feature type="domain" description="Xylose isomerase-like TIM barrel" evidence="1">
    <location>
        <begin position="31"/>
        <end position="252"/>
    </location>
</feature>
<dbReference type="PATRIC" id="fig|1308866.3.peg.2754"/>
<dbReference type="Gene3D" id="3.20.20.150">
    <property type="entry name" value="Divalent-metal-dependent TIM barrel enzymes"/>
    <property type="match status" value="1"/>
</dbReference>
<dbReference type="RefSeq" id="WP_003473371.1">
    <property type="nucleotide sequence ID" value="NZ_APML01000070.1"/>
</dbReference>
<evidence type="ECO:0000259" key="1">
    <source>
        <dbReference type="Pfam" id="PF01261"/>
    </source>
</evidence>
<dbReference type="InterPro" id="IPR036237">
    <property type="entry name" value="Xyl_isomerase-like_sf"/>
</dbReference>
<protein>
    <recommendedName>
        <fullName evidence="1">Xylose isomerase-like TIM barrel domain-containing protein</fullName>
    </recommendedName>
</protein>
<dbReference type="STRING" id="1308866.J416_13641"/>
<accession>N4WI91</accession>
<dbReference type="InterPro" id="IPR013022">
    <property type="entry name" value="Xyl_isomerase-like_TIM-brl"/>
</dbReference>
<name>N4WI91_9BACI</name>
<dbReference type="Proteomes" id="UP000012283">
    <property type="component" value="Unassembled WGS sequence"/>
</dbReference>
<evidence type="ECO:0000313" key="3">
    <source>
        <dbReference type="Proteomes" id="UP000012283"/>
    </source>
</evidence>
<dbReference type="SUPFAM" id="SSF51658">
    <property type="entry name" value="Xylose isomerase-like"/>
    <property type="match status" value="1"/>
</dbReference>
<evidence type="ECO:0000313" key="2">
    <source>
        <dbReference type="EMBL" id="ENH95892.1"/>
    </source>
</evidence>